<protein>
    <submittedName>
        <fullName evidence="7">Folylpolyglutamate synthase</fullName>
    </submittedName>
</protein>
<keyword evidence="6" id="KW-1185">Reference proteome</keyword>
<dbReference type="STRING" id="6186.A0A183JE76"/>
<dbReference type="WBParaSite" id="SCUD_0000098801-mRNA-1">
    <property type="protein sequence ID" value="SCUD_0000098801-mRNA-1"/>
    <property type="gene ID" value="SCUD_0000098801"/>
</dbReference>
<dbReference type="EMBL" id="UZAK01000744">
    <property type="protein sequence ID" value="VDO64939.1"/>
    <property type="molecule type" value="Genomic_DNA"/>
</dbReference>
<accession>A0A183JE76</accession>
<proteinExistence type="inferred from homology"/>
<reference evidence="5 6" key="2">
    <citation type="submission" date="2018-11" db="EMBL/GenBank/DDBJ databases">
        <authorList>
            <consortium name="Pathogen Informatics"/>
        </authorList>
    </citation>
    <scope>NUCLEOTIDE SEQUENCE [LARGE SCALE GENOMIC DNA]</scope>
    <source>
        <strain evidence="5">Dakar</strain>
        <strain evidence="6">Dakar, Senegal</strain>
    </source>
</reference>
<sequence>MDITPCYAPTNDSNDGDKGQFYERLQSIMVKCSGKDLAILMSDLNSKVGMNNTGSPPTGSCQDETGAEDTLDSWEKAVKRFNTALLQDINKLNKFKITLNDRFQALQDLLKEEETTMGGNWKGIKGALTSTCQEVHGLKKHHHKESISVDVGIFEVGIGGRYDHTNIFKDPYVTVVTSLALEHTNILGNTIAEIAWAKAGIFKTGSIALVSHGQSDEAMHKFVEEAELVKCPLYVAPTLDSLLTTENMTEPFKDIFDNMNTIPNSQLLNLALSLTTINYWFAKLHGTTNNDNVTNIGLQPTCEWKPSSTVLFSKFSLFKKNEKTCVVL</sequence>
<dbReference type="GO" id="GO:0005739">
    <property type="term" value="C:mitochondrion"/>
    <property type="evidence" value="ECO:0007669"/>
    <property type="project" value="TreeGrafter"/>
</dbReference>
<dbReference type="GO" id="GO:0005524">
    <property type="term" value="F:ATP binding"/>
    <property type="evidence" value="ECO:0007669"/>
    <property type="project" value="UniProtKB-KW"/>
</dbReference>
<dbReference type="AlphaFoldDB" id="A0A183JE76"/>
<dbReference type="InterPro" id="IPR036565">
    <property type="entry name" value="Mur-like_cat_sf"/>
</dbReference>
<reference evidence="7" key="1">
    <citation type="submission" date="2016-06" db="UniProtKB">
        <authorList>
            <consortium name="WormBaseParasite"/>
        </authorList>
    </citation>
    <scope>IDENTIFICATION</scope>
</reference>
<dbReference type="PANTHER" id="PTHR11136">
    <property type="entry name" value="FOLYLPOLYGLUTAMATE SYNTHASE-RELATED"/>
    <property type="match status" value="1"/>
</dbReference>
<dbReference type="GO" id="GO:0004326">
    <property type="term" value="F:tetrahydrofolylpolyglutamate synthase activity"/>
    <property type="evidence" value="ECO:0007669"/>
    <property type="project" value="InterPro"/>
</dbReference>
<evidence type="ECO:0000256" key="2">
    <source>
        <dbReference type="ARBA" id="ARBA00022598"/>
    </source>
</evidence>
<dbReference type="PANTHER" id="PTHR11136:SF5">
    <property type="entry name" value="FOLYLPOLYGLUTAMATE SYNTHASE, MITOCHONDRIAL"/>
    <property type="match status" value="1"/>
</dbReference>
<evidence type="ECO:0000313" key="5">
    <source>
        <dbReference type="EMBL" id="VDO64939.1"/>
    </source>
</evidence>
<organism evidence="7">
    <name type="scientific">Schistosoma curassoni</name>
    <dbReference type="NCBI Taxonomy" id="6186"/>
    <lineage>
        <taxon>Eukaryota</taxon>
        <taxon>Metazoa</taxon>
        <taxon>Spiralia</taxon>
        <taxon>Lophotrochozoa</taxon>
        <taxon>Platyhelminthes</taxon>
        <taxon>Trematoda</taxon>
        <taxon>Digenea</taxon>
        <taxon>Strigeidida</taxon>
        <taxon>Schistosomatoidea</taxon>
        <taxon>Schistosomatidae</taxon>
        <taxon>Schistosoma</taxon>
    </lineage>
</organism>
<comment type="similarity">
    <text evidence="1">Belongs to the folylpolyglutamate synthase family.</text>
</comment>
<evidence type="ECO:0000256" key="1">
    <source>
        <dbReference type="ARBA" id="ARBA00008276"/>
    </source>
</evidence>
<evidence type="ECO:0000256" key="3">
    <source>
        <dbReference type="ARBA" id="ARBA00022741"/>
    </source>
</evidence>
<keyword evidence="4" id="KW-0067">ATP-binding</keyword>
<name>A0A183JE76_9TREM</name>
<dbReference type="GO" id="GO:0005829">
    <property type="term" value="C:cytosol"/>
    <property type="evidence" value="ECO:0007669"/>
    <property type="project" value="TreeGrafter"/>
</dbReference>
<evidence type="ECO:0000256" key="4">
    <source>
        <dbReference type="ARBA" id="ARBA00022840"/>
    </source>
</evidence>
<evidence type="ECO:0000313" key="6">
    <source>
        <dbReference type="Proteomes" id="UP000279833"/>
    </source>
</evidence>
<dbReference type="Gene3D" id="3.40.1190.10">
    <property type="entry name" value="Mur-like, catalytic domain"/>
    <property type="match status" value="1"/>
</dbReference>
<gene>
    <name evidence="5" type="ORF">SCUD_LOCUS989</name>
</gene>
<evidence type="ECO:0000313" key="7">
    <source>
        <dbReference type="WBParaSite" id="SCUD_0000098801-mRNA-1"/>
    </source>
</evidence>
<dbReference type="SUPFAM" id="SSF53623">
    <property type="entry name" value="MurD-like peptide ligases, catalytic domain"/>
    <property type="match status" value="1"/>
</dbReference>
<dbReference type="InterPro" id="IPR001645">
    <property type="entry name" value="Folylpolyglutamate_synth"/>
</dbReference>
<keyword evidence="3" id="KW-0547">Nucleotide-binding</keyword>
<keyword evidence="2" id="KW-0436">Ligase</keyword>
<dbReference type="Proteomes" id="UP000279833">
    <property type="component" value="Unassembled WGS sequence"/>
</dbReference>